<feature type="transmembrane region" description="Helical" evidence="4">
    <location>
        <begin position="304"/>
        <end position="323"/>
    </location>
</feature>
<gene>
    <name evidence="5" type="ORF">GCM10010201_15520</name>
</gene>
<dbReference type="Pfam" id="PF14559">
    <property type="entry name" value="TPR_19"/>
    <property type="match status" value="1"/>
</dbReference>
<feature type="transmembrane region" description="Helical" evidence="4">
    <location>
        <begin position="265"/>
        <end position="283"/>
    </location>
</feature>
<organism evidence="5 6">
    <name type="scientific">Pilimelia columellifera subsp. columellifera</name>
    <dbReference type="NCBI Taxonomy" id="706583"/>
    <lineage>
        <taxon>Bacteria</taxon>
        <taxon>Bacillati</taxon>
        <taxon>Actinomycetota</taxon>
        <taxon>Actinomycetes</taxon>
        <taxon>Micromonosporales</taxon>
        <taxon>Micromonosporaceae</taxon>
        <taxon>Pilimelia</taxon>
    </lineage>
</organism>
<keyword evidence="2 3" id="KW-0802">TPR repeat</keyword>
<dbReference type="Pfam" id="PF13432">
    <property type="entry name" value="TPR_16"/>
    <property type="match status" value="1"/>
</dbReference>
<dbReference type="PANTHER" id="PTHR44858:SF1">
    <property type="entry name" value="UDP-N-ACETYLGLUCOSAMINE--PEPTIDE N-ACETYLGLUCOSAMINYLTRANSFERASE SPINDLY-RELATED"/>
    <property type="match status" value="1"/>
</dbReference>
<evidence type="ECO:0008006" key="7">
    <source>
        <dbReference type="Google" id="ProtNLM"/>
    </source>
</evidence>
<dbReference type="Proteomes" id="UP001499978">
    <property type="component" value="Unassembled WGS sequence"/>
</dbReference>
<dbReference type="InterPro" id="IPR011990">
    <property type="entry name" value="TPR-like_helical_dom_sf"/>
</dbReference>
<keyword evidence="4" id="KW-1133">Transmembrane helix</keyword>
<dbReference type="SMART" id="SM00028">
    <property type="entry name" value="TPR"/>
    <property type="match status" value="3"/>
</dbReference>
<dbReference type="EMBL" id="BAAARY010000005">
    <property type="protein sequence ID" value="GAA2519326.1"/>
    <property type="molecule type" value="Genomic_DNA"/>
</dbReference>
<sequence>MSNSSAHEHDATPEQLVQRAALFADLGRYDDAVVELGEALAGRPGFVPALTLLARVQLAAERPAEALTAAEDAIGASGEPPAELVGVRAMALVDLRRFDEAAAVAAGLLSRAPDDLSCMILGAAILAESRNGQAALDAAWRAVQQDPDAADAHLVLGLVAARLGQFTLAEQAYREAIERDPRLARAHEDIGVIRLEQRRYVVALADLADSAAVGGLASSRGAAPAGWAGGRPLDALRRLIYLAVGFDVIAPTLVGYMVVRSGDTARMLGAVLGGLGLVILFGAGARLSRASGREVAAALGADRLLRAAVVGAALGPVALLAYAATGTPWALAAGLAGGFLALAAVAAPRR</sequence>
<keyword evidence="1" id="KW-0677">Repeat</keyword>
<evidence type="ECO:0000313" key="6">
    <source>
        <dbReference type="Proteomes" id="UP001499978"/>
    </source>
</evidence>
<keyword evidence="4" id="KW-0812">Transmembrane</keyword>
<evidence type="ECO:0000256" key="1">
    <source>
        <dbReference type="ARBA" id="ARBA00022737"/>
    </source>
</evidence>
<feature type="transmembrane region" description="Helical" evidence="4">
    <location>
        <begin position="329"/>
        <end position="347"/>
    </location>
</feature>
<dbReference type="InterPro" id="IPR050498">
    <property type="entry name" value="Ycf3"/>
</dbReference>
<protein>
    <recommendedName>
        <fullName evidence="7">Tetratricopeptide repeat protein</fullName>
    </recommendedName>
</protein>
<evidence type="ECO:0000256" key="2">
    <source>
        <dbReference type="ARBA" id="ARBA00022803"/>
    </source>
</evidence>
<proteinExistence type="predicted"/>
<evidence type="ECO:0000256" key="3">
    <source>
        <dbReference type="PROSITE-ProRule" id="PRU00339"/>
    </source>
</evidence>
<keyword evidence="6" id="KW-1185">Reference proteome</keyword>
<dbReference type="PROSITE" id="PS50005">
    <property type="entry name" value="TPR"/>
    <property type="match status" value="1"/>
</dbReference>
<name>A0ABN3NE52_9ACTN</name>
<comment type="caution">
    <text evidence="5">The sequence shown here is derived from an EMBL/GenBank/DDBJ whole genome shotgun (WGS) entry which is preliminary data.</text>
</comment>
<dbReference type="SUPFAM" id="SSF48452">
    <property type="entry name" value="TPR-like"/>
    <property type="match status" value="1"/>
</dbReference>
<evidence type="ECO:0000313" key="5">
    <source>
        <dbReference type="EMBL" id="GAA2519326.1"/>
    </source>
</evidence>
<reference evidence="5 6" key="1">
    <citation type="journal article" date="2019" name="Int. J. Syst. Evol. Microbiol.">
        <title>The Global Catalogue of Microorganisms (GCM) 10K type strain sequencing project: providing services to taxonomists for standard genome sequencing and annotation.</title>
        <authorList>
            <consortium name="The Broad Institute Genomics Platform"/>
            <consortium name="The Broad Institute Genome Sequencing Center for Infectious Disease"/>
            <person name="Wu L."/>
            <person name="Ma J."/>
        </authorList>
    </citation>
    <scope>NUCLEOTIDE SEQUENCE [LARGE SCALE GENOMIC DNA]</scope>
    <source>
        <strain evidence="5 6">JCM 3367</strain>
    </source>
</reference>
<dbReference type="RefSeq" id="WP_344170463.1">
    <property type="nucleotide sequence ID" value="NZ_BAAARY010000005.1"/>
</dbReference>
<evidence type="ECO:0000256" key="4">
    <source>
        <dbReference type="SAM" id="Phobius"/>
    </source>
</evidence>
<keyword evidence="4" id="KW-0472">Membrane</keyword>
<dbReference type="InterPro" id="IPR019734">
    <property type="entry name" value="TPR_rpt"/>
</dbReference>
<feature type="repeat" description="TPR" evidence="3">
    <location>
        <begin position="150"/>
        <end position="183"/>
    </location>
</feature>
<feature type="transmembrane region" description="Helical" evidence="4">
    <location>
        <begin position="239"/>
        <end position="259"/>
    </location>
</feature>
<accession>A0ABN3NE52</accession>
<dbReference type="Gene3D" id="1.25.40.10">
    <property type="entry name" value="Tetratricopeptide repeat domain"/>
    <property type="match status" value="2"/>
</dbReference>
<dbReference type="PANTHER" id="PTHR44858">
    <property type="entry name" value="TETRATRICOPEPTIDE REPEAT PROTEIN 6"/>
    <property type="match status" value="1"/>
</dbReference>